<dbReference type="EnsemblPlants" id="PGSC0003DMT400089925">
    <property type="protein sequence ID" value="PGSC0003DMT400089925"/>
    <property type="gene ID" value="PGSC0003DMG400039496"/>
</dbReference>
<dbReference type="Proteomes" id="UP000011115">
    <property type="component" value="Unassembled WGS sequence"/>
</dbReference>
<sequence>MQVHFQEETLTDILSRLPVRSLLRFKCVSKYLKTLIDDPIFRKQHLNRAKNDQNSQKFLFYTCLLLEDRCSISCYPLSSDQQVGVRELDFPSNLKPQYCDVYCCCDGLVIIKVYENNPRRYSFLLWNPSTGESIELPTSKFSSVEEYSTCYGMSFDSANDDYKILRIPKGWNEYCKDVPGEILSLKSGYWRKIDAYPRKILSRLYGIHSLTIIHGAFHWVAMSRDTCFVVSFNISHEVFGEIIPLPEKMWLANGHIGVSELGGMLCAYTNGYYQRKRTFKLWVLKDYGLKDSWNEVISIVDPDIIIASPKYKFPDGEVLIWCEHFEGEEGEGNSFRTQRGPFTLLPRDAKYHRQRYATIIWHYGKTKNDDGAISESEVTGTVASKFGGPRISKEHVLDTSNYPTPRPRRSNLR</sequence>
<reference evidence="4" key="1">
    <citation type="journal article" date="2011" name="Nature">
        <title>Genome sequence and analysis of the tuber crop potato.</title>
        <authorList>
            <consortium name="The Potato Genome Sequencing Consortium"/>
        </authorList>
    </citation>
    <scope>NUCLEOTIDE SEQUENCE [LARGE SCALE GENOMIC DNA]</scope>
    <source>
        <strain evidence="4">cv. DM1-3 516 R44</strain>
    </source>
</reference>
<evidence type="ECO:0000313" key="4">
    <source>
        <dbReference type="Proteomes" id="UP000011115"/>
    </source>
</evidence>
<dbReference type="InterPro" id="IPR017451">
    <property type="entry name" value="F-box-assoc_interact_dom"/>
</dbReference>
<protein>
    <recommendedName>
        <fullName evidence="2">F-box domain-containing protein</fullName>
    </recommendedName>
</protein>
<dbReference type="Gene3D" id="1.20.1280.50">
    <property type="match status" value="1"/>
</dbReference>
<dbReference type="Gramene" id="PGSC0003DMT400089925">
    <property type="protein sequence ID" value="PGSC0003DMT400089925"/>
    <property type="gene ID" value="PGSC0003DMG400039496"/>
</dbReference>
<dbReference type="SMART" id="SM00256">
    <property type="entry name" value="FBOX"/>
    <property type="match status" value="1"/>
</dbReference>
<dbReference type="Pfam" id="PF00646">
    <property type="entry name" value="F-box"/>
    <property type="match status" value="1"/>
</dbReference>
<evidence type="ECO:0000259" key="2">
    <source>
        <dbReference type="SMART" id="SM00256"/>
    </source>
</evidence>
<dbReference type="InterPro" id="IPR001810">
    <property type="entry name" value="F-box_dom"/>
</dbReference>
<dbReference type="NCBIfam" id="TIGR01640">
    <property type="entry name" value="F_box_assoc_1"/>
    <property type="match status" value="1"/>
</dbReference>
<keyword evidence="4" id="KW-1185">Reference proteome</keyword>
<dbReference type="PaxDb" id="4113-PGSC0003DMT400089925"/>
<reference evidence="3" key="2">
    <citation type="submission" date="2015-06" db="UniProtKB">
        <authorList>
            <consortium name="EnsemblPlants"/>
        </authorList>
    </citation>
    <scope>IDENTIFICATION</scope>
    <source>
        <strain evidence="3">DM1-3 516 R44</strain>
    </source>
</reference>
<dbReference type="InParanoid" id="M1DJ78"/>
<accession>M1DJ78</accession>
<proteinExistence type="predicted"/>
<feature type="region of interest" description="Disordered" evidence="1">
    <location>
        <begin position="394"/>
        <end position="413"/>
    </location>
</feature>
<dbReference type="Pfam" id="PF08268">
    <property type="entry name" value="FBA_3"/>
    <property type="match status" value="1"/>
</dbReference>
<dbReference type="InterPro" id="IPR013187">
    <property type="entry name" value="F-box-assoc_dom_typ3"/>
</dbReference>
<dbReference type="OMA" id="IDEHPRD"/>
<dbReference type="PANTHER" id="PTHR31672">
    <property type="entry name" value="BNACNNG10540D PROTEIN"/>
    <property type="match status" value="1"/>
</dbReference>
<dbReference type="AlphaFoldDB" id="M1DJ78"/>
<evidence type="ECO:0000313" key="3">
    <source>
        <dbReference type="EnsemblPlants" id="PGSC0003DMT400089925"/>
    </source>
</evidence>
<name>M1DJ78_SOLTU</name>
<dbReference type="PANTHER" id="PTHR31672:SF13">
    <property type="entry name" value="F-BOX PROTEIN CPR30-LIKE"/>
    <property type="match status" value="1"/>
</dbReference>
<dbReference type="InterPro" id="IPR050796">
    <property type="entry name" value="SCF_F-box_component"/>
</dbReference>
<organism evidence="3 4">
    <name type="scientific">Solanum tuberosum</name>
    <name type="common">Potato</name>
    <dbReference type="NCBI Taxonomy" id="4113"/>
    <lineage>
        <taxon>Eukaryota</taxon>
        <taxon>Viridiplantae</taxon>
        <taxon>Streptophyta</taxon>
        <taxon>Embryophyta</taxon>
        <taxon>Tracheophyta</taxon>
        <taxon>Spermatophyta</taxon>
        <taxon>Magnoliopsida</taxon>
        <taxon>eudicotyledons</taxon>
        <taxon>Gunneridae</taxon>
        <taxon>Pentapetalae</taxon>
        <taxon>asterids</taxon>
        <taxon>lamiids</taxon>
        <taxon>Solanales</taxon>
        <taxon>Solanaceae</taxon>
        <taxon>Solanoideae</taxon>
        <taxon>Solaneae</taxon>
        <taxon>Solanum</taxon>
    </lineage>
</organism>
<dbReference type="eggNOG" id="ENOG502RRM4">
    <property type="taxonomic scope" value="Eukaryota"/>
</dbReference>
<evidence type="ECO:0000256" key="1">
    <source>
        <dbReference type="SAM" id="MobiDB-lite"/>
    </source>
</evidence>
<feature type="domain" description="F-box" evidence="2">
    <location>
        <begin position="5"/>
        <end position="45"/>
    </location>
</feature>
<dbReference type="InterPro" id="IPR036047">
    <property type="entry name" value="F-box-like_dom_sf"/>
</dbReference>
<dbReference type="SUPFAM" id="SSF81383">
    <property type="entry name" value="F-box domain"/>
    <property type="match status" value="1"/>
</dbReference>
<dbReference type="FunCoup" id="M1DJ78">
    <property type="interactions" value="555"/>
</dbReference>
<dbReference type="HOGENOM" id="CLU_027176_2_1_1"/>